<feature type="transmembrane region" description="Helical" evidence="4">
    <location>
        <begin position="436"/>
        <end position="459"/>
    </location>
</feature>
<dbReference type="GO" id="GO:0000160">
    <property type="term" value="P:phosphorelay signal transduction system"/>
    <property type="evidence" value="ECO:0007669"/>
    <property type="project" value="UniProtKB-KW"/>
</dbReference>
<name>A0A2T0SNY2_9PSEU</name>
<evidence type="ECO:0000256" key="4">
    <source>
        <dbReference type="SAM" id="Phobius"/>
    </source>
</evidence>
<evidence type="ECO:0000256" key="3">
    <source>
        <dbReference type="ARBA" id="ARBA00023012"/>
    </source>
</evidence>
<proteinExistence type="predicted"/>
<organism evidence="6 7">
    <name type="scientific">Umezawaea tangerina</name>
    <dbReference type="NCBI Taxonomy" id="84725"/>
    <lineage>
        <taxon>Bacteria</taxon>
        <taxon>Bacillati</taxon>
        <taxon>Actinomycetota</taxon>
        <taxon>Actinomycetes</taxon>
        <taxon>Pseudonocardiales</taxon>
        <taxon>Pseudonocardiaceae</taxon>
        <taxon>Umezawaea</taxon>
    </lineage>
</organism>
<keyword evidence="7" id="KW-1185">Reference proteome</keyword>
<keyword evidence="2 6" id="KW-0418">Kinase</keyword>
<feature type="domain" description="Histidine kinase/HSP90-like ATPase" evidence="5">
    <location>
        <begin position="270"/>
        <end position="354"/>
    </location>
</feature>
<dbReference type="Proteomes" id="UP000239494">
    <property type="component" value="Unassembled WGS sequence"/>
</dbReference>
<evidence type="ECO:0000256" key="1">
    <source>
        <dbReference type="ARBA" id="ARBA00022679"/>
    </source>
</evidence>
<feature type="transmembrane region" description="Helical" evidence="4">
    <location>
        <begin position="491"/>
        <end position="511"/>
    </location>
</feature>
<gene>
    <name evidence="6" type="ORF">CLV43_11447</name>
</gene>
<evidence type="ECO:0000259" key="5">
    <source>
        <dbReference type="Pfam" id="PF02518"/>
    </source>
</evidence>
<accession>A0A2T0SNY2</accession>
<dbReference type="GO" id="GO:0016301">
    <property type="term" value="F:kinase activity"/>
    <property type="evidence" value="ECO:0007669"/>
    <property type="project" value="UniProtKB-KW"/>
</dbReference>
<protein>
    <submittedName>
        <fullName evidence="6">Signal transduction histidine kinase</fullName>
    </submittedName>
</protein>
<dbReference type="Pfam" id="PF02518">
    <property type="entry name" value="HATPase_c"/>
    <property type="match status" value="1"/>
</dbReference>
<keyword evidence="1" id="KW-0808">Transferase</keyword>
<keyword evidence="4" id="KW-0812">Transmembrane</keyword>
<evidence type="ECO:0000256" key="2">
    <source>
        <dbReference type="ARBA" id="ARBA00022777"/>
    </source>
</evidence>
<dbReference type="EMBL" id="PVTF01000014">
    <property type="protein sequence ID" value="PRY35129.1"/>
    <property type="molecule type" value="Genomic_DNA"/>
</dbReference>
<evidence type="ECO:0000313" key="6">
    <source>
        <dbReference type="EMBL" id="PRY35129.1"/>
    </source>
</evidence>
<feature type="transmembrane region" description="Helical" evidence="4">
    <location>
        <begin position="517"/>
        <end position="539"/>
    </location>
</feature>
<dbReference type="AlphaFoldDB" id="A0A2T0SNY2"/>
<keyword evidence="3" id="KW-0902">Two-component regulatory system</keyword>
<feature type="transmembrane region" description="Helical" evidence="4">
    <location>
        <begin position="409"/>
        <end position="429"/>
    </location>
</feature>
<dbReference type="InterPro" id="IPR003594">
    <property type="entry name" value="HATPase_dom"/>
</dbReference>
<dbReference type="CDD" id="cd16917">
    <property type="entry name" value="HATPase_UhpB-NarQ-NarX-like"/>
    <property type="match status" value="1"/>
</dbReference>
<dbReference type="InterPro" id="IPR036890">
    <property type="entry name" value="HATPase_C_sf"/>
</dbReference>
<keyword evidence="4" id="KW-1133">Transmembrane helix</keyword>
<feature type="transmembrane region" description="Helical" evidence="4">
    <location>
        <begin position="105"/>
        <end position="122"/>
    </location>
</feature>
<feature type="transmembrane region" description="Helical" evidence="4">
    <location>
        <begin position="383"/>
        <end position="403"/>
    </location>
</feature>
<feature type="transmembrane region" description="Helical" evidence="4">
    <location>
        <begin position="28"/>
        <end position="47"/>
    </location>
</feature>
<dbReference type="SUPFAM" id="SSF55874">
    <property type="entry name" value="ATPase domain of HSP90 chaperone/DNA topoisomerase II/histidine kinase"/>
    <property type="match status" value="1"/>
</dbReference>
<evidence type="ECO:0000313" key="7">
    <source>
        <dbReference type="Proteomes" id="UP000239494"/>
    </source>
</evidence>
<keyword evidence="4" id="KW-0472">Membrane</keyword>
<dbReference type="InterPro" id="IPR050482">
    <property type="entry name" value="Sensor_HK_TwoCompSys"/>
</dbReference>
<sequence length="726" mass="75950">MQRSFASLALLLLGSNLGTIVPMADRVPPAVLVMTAIFGGYLCVTAARAWRVRLGAADSVTGMVLAGVSALAYVVPTELVLPMATRGNAVVVATLLAAGFLRTRLAVVSCLVLVLVYFATALPVDGLAGAAEGLWPILASPLAAGAVSRVLRRAASRADEAQVSVHAARVLSASSEARRAAHKQFQRTLHDDVAAALRAVTTLGLDPEAVRQACATAMIRAEAAPVPPSSEVEDLRAGLDLLPGPAGTKVERLPGPRVLVSGEVVRAVLDAAREVLANVGRHAKATVVVIELVGDREGFVLLIRDDGVGFRTDMVRRTSLGLRESVIGRLAEMGGTADVRSAPGEGTTVELRWSRPRGEPLPPVVKSTRLRGMTAAVDDLRQPLAAVCLPYLASMVLPVVSNLDAAPGMGWLAAWYGILTAGTVLLIMFACKAVPLAVGVLAGVWAGGGAAAALLVIPADSLTNFASWPIGATGPMLVVLGTLWRWPLSVAALFVEEVPLLGMIASGAFVTRSYTDALPAVTAPMLALVMGLVITNTIARLGGVVLAAGAERTEIAVSTAARDSRLSVHAKRIAEIGAEILPFLRWLATADRAAFDLEETRVRARGLEWMARDELHIPGVLDTRLRHLLMTARDSGCVVTVQADTDTLHPPSSVRVVLDAALSTSPMPRELILSLSTEGSGVLISLVCQPHDRARADALRTALPSAAVTEYEAEAIAVELLVALDT</sequence>
<comment type="caution">
    <text evidence="6">The sequence shown here is derived from an EMBL/GenBank/DDBJ whole genome shotgun (WGS) entry which is preliminary data.</text>
</comment>
<dbReference type="Gene3D" id="3.30.565.10">
    <property type="entry name" value="Histidine kinase-like ATPase, C-terminal domain"/>
    <property type="match status" value="1"/>
</dbReference>
<reference evidence="6 7" key="1">
    <citation type="submission" date="2018-03" db="EMBL/GenBank/DDBJ databases">
        <title>Genomic Encyclopedia of Archaeal and Bacterial Type Strains, Phase II (KMG-II): from individual species to whole genera.</title>
        <authorList>
            <person name="Goeker M."/>
        </authorList>
    </citation>
    <scope>NUCLEOTIDE SEQUENCE [LARGE SCALE GENOMIC DNA]</scope>
    <source>
        <strain evidence="6 7">DSM 44720</strain>
    </source>
</reference>
<dbReference type="PANTHER" id="PTHR24421">
    <property type="entry name" value="NITRATE/NITRITE SENSOR PROTEIN NARX-RELATED"/>
    <property type="match status" value="1"/>
</dbReference>